<dbReference type="PANTHER" id="PTHR11846">
    <property type="entry name" value="ADENYLOSUCCINATE SYNTHETASE"/>
    <property type="match status" value="1"/>
</dbReference>
<feature type="binding site" evidence="11">
    <location>
        <begin position="98"/>
        <end position="104"/>
    </location>
    <ligand>
        <name>GTP</name>
        <dbReference type="ChEBI" id="CHEBI:37565"/>
    </ligand>
</feature>
<evidence type="ECO:0000256" key="12">
    <source>
        <dbReference type="PROSITE-ProRule" id="PRU00846"/>
    </source>
</evidence>
<dbReference type="InterPro" id="IPR010920">
    <property type="entry name" value="LSM_dom_sf"/>
</dbReference>
<dbReference type="InterPro" id="IPR042110">
    <property type="entry name" value="Adenylosuccinate_synth_dom2"/>
</dbReference>
<proteinExistence type="inferred from homology"/>
<feature type="compositionally biased region" description="Low complexity" evidence="16">
    <location>
        <begin position="598"/>
        <end position="611"/>
    </location>
</feature>
<dbReference type="InterPro" id="IPR025762">
    <property type="entry name" value="DFDF"/>
</dbReference>
<comment type="similarity">
    <text evidence="11 15">Belongs to the adenylosuccinate synthetase family.</text>
</comment>
<evidence type="ECO:0000256" key="14">
    <source>
        <dbReference type="PROSITE-ProRule" id="PRU10134"/>
    </source>
</evidence>
<feature type="binding site" evidence="11">
    <location>
        <begin position="404"/>
        <end position="410"/>
    </location>
    <ligand>
        <name>substrate</name>
    </ligand>
</feature>
<feature type="binding site" evidence="11">
    <location>
        <begin position="518"/>
        <end position="520"/>
    </location>
    <ligand>
        <name>GTP</name>
        <dbReference type="ChEBI" id="CHEBI:37565"/>
    </ligand>
</feature>
<comment type="caution">
    <text evidence="21">The sequence shown here is derived from an EMBL/GenBank/DDBJ whole genome shotgun (WGS) entry which is preliminary data.</text>
</comment>
<comment type="subcellular location">
    <subcellularLocation>
        <location evidence="11">Cytoplasm</location>
    </subcellularLocation>
</comment>
<dbReference type="Gene3D" id="3.90.170.10">
    <property type="entry name" value="Adenylosuccinate Synthetase, subunit A, domain 3"/>
    <property type="match status" value="1"/>
</dbReference>
<feature type="region of interest" description="Disordered" evidence="16">
    <location>
        <begin position="1024"/>
        <end position="1079"/>
    </location>
</feature>
<feature type="binding site" evidence="11">
    <location>
        <position position="221"/>
    </location>
    <ligand>
        <name>IMP</name>
        <dbReference type="ChEBI" id="CHEBI:58053"/>
    </ligand>
</feature>
<dbReference type="Gene3D" id="3.40.440.10">
    <property type="entry name" value="Adenylosuccinate Synthetase, subunit A, domain 1"/>
    <property type="match status" value="1"/>
</dbReference>
<sequence length="1291" mass="140651">MLEYSFDNERLPEQDTFSGNITIEIQLLLPDVKLFLLAIESKSLLIAYLRDAEYYWEVPHESIKPAGLSGPPPSTGSGHITEAPLSMSVTVVLGAQWGDEGKGKLVDILSADFDICARCAGGNNAGHTIVVPVGPEKVKTTFAFHLLPSGLVNPTCVGLIGSGVVIHVPSFFNELDALEQKGLNCSGRIFISDRAHLVFDFHQIVDGLKEVELGGSSIGTTKKGIGPAYSGKASRSGLRVHHLFDHDTFAQKFRKIVEGRFKRYGHFEYDTEGEIERYKVLAQRLKPFVVDSVAYIHGALGAHEKVLIEGANALMLDLDFGTYPYVTSSSTTIGGVCTGLGIPPKAIGHTIGVVKAYTTRVGGGPFPTEQLNVGLLVMIYMYVFTTYLQHIGTHFQEVGREYGTTTGRRRRCGWLDLVVMKHSCLINGYDSLNLTKLDILDELEEIKVAVKYMIDDKELQYFPADLDVLAKVSVVYVTLPGWKTQISSITSFDDLPDNCKRYIGFIENFLGTPIEWIGIGPGREITMNAMDPGAHHNPSQSTLTPVSSSRRRSRENETPQQRQKREKAAERQRRKRERDRTVNNINAMMAFTQPTDAQPLPQSQPSQPTTPAFTGQEMTPEELSRRERVRAAARERQRKHRSLVKQRKMRELGLEMPNDMMQGMEEYRVNGDGQYQQVLPHEMPHHPHAMNPQDASFAQGPPPQTGGQNFASTLLLSFSCAPLLKQHLLRTLAITSDELASLEPVIAEAFDQWDHQRRMHYAQQAAAKGADGSIPGPSAPPFPNVDMADPSSNGFGDPPQPHPSEFRARFHRPLVAPSPFRTFNPDTSTTATTSTPSTTASGPSSDPIDPHLSVVVAPADARQNSVAVDPDFGQAKGEAEGVARRTVLQRFQGQVLQEDALENFCDSIVIIETPIQKGWPNSSAGKLRNTPETNTSLQQFLTTTMALSFIGKPISLISHSDVRYRGILAGIDPAASTIQLSNVFSMGTESRRSPSEFIPPVQEPYQYIIFRASEVKDLAVDEPTPLRSVHDDPAVLGASAPGAQPQYGAYGSQYQQPAVPQPQPPQVQGPPVYPPAPVQEASAPTMIPVVQSNDAPGPSTGPGRANPVHTAAASMETVQRALGDLRGPGNVTAPAHGGRGGRRGHHGHGAERDIKVPSTDFDFQTSNARFDKTAMAPKKKDADDENGVPSDPELSTDKKEEEEQAYNPTKSFFDSLSSSTQASLPPTRGTGARRGGGGRNRREEERERNVATFGEPGGVGLMGPGAYVGGWGGFGRRGGRPRRGVPPVGGR</sequence>
<evidence type="ECO:0000313" key="21">
    <source>
        <dbReference type="EMBL" id="OJA10468.1"/>
    </source>
</evidence>
<evidence type="ECO:0000256" key="7">
    <source>
        <dbReference type="ARBA" id="ARBA00022755"/>
    </source>
</evidence>
<feature type="region of interest" description="Disordered" evidence="16">
    <location>
        <begin position="595"/>
        <end position="629"/>
    </location>
</feature>
<evidence type="ECO:0000256" key="10">
    <source>
        <dbReference type="ARBA" id="ARBA00050432"/>
    </source>
</evidence>
<dbReference type="SMART" id="SM01271">
    <property type="entry name" value="LSM14"/>
    <property type="match status" value="1"/>
</dbReference>
<comment type="function">
    <text evidence="11">Plays an important role in the de novo pathway and in the salvage pathway of purine nucleotide biosynthesis. Catalyzes the first commited step in the biosynthesis of AMP from IMP.</text>
</comment>
<accession>A0A1J8QFE5</accession>
<comment type="pathway">
    <text evidence="11 15">Purine metabolism; AMP biosynthesis via de novo pathway; AMP from IMP: step 1/2.</text>
</comment>
<dbReference type="InterPro" id="IPR025768">
    <property type="entry name" value="TFG_box"/>
</dbReference>
<feature type="binding site" evidence="11">
    <location>
        <position position="327"/>
    </location>
    <ligand>
        <name>IMP</name>
        <dbReference type="ChEBI" id="CHEBI:58053"/>
    </ligand>
</feature>
<dbReference type="STRING" id="180088.A0A1J8QFE5"/>
<dbReference type="EC" id="6.3.4.4" evidence="11 15"/>
<feature type="active site" description="Proton donor" evidence="11">
    <location>
        <position position="127"/>
    </location>
</feature>
<keyword evidence="3 11" id="KW-0963">Cytoplasm</keyword>
<feature type="binding site" evidence="11">
    <location>
        <position position="126"/>
    </location>
    <ligand>
        <name>Mg(2+)</name>
        <dbReference type="ChEBI" id="CHEBI:18420"/>
    </ligand>
</feature>
<feature type="domain" description="FFD box profile" evidence="18">
    <location>
        <begin position="1204"/>
        <end position="1220"/>
    </location>
</feature>
<feature type="binding site" evidence="11">
    <location>
        <begin position="126"/>
        <end position="128"/>
    </location>
    <ligand>
        <name>GTP</name>
        <dbReference type="ChEBI" id="CHEBI:37565"/>
    </ligand>
</feature>
<feature type="region of interest" description="Disordered" evidence="16">
    <location>
        <begin position="1089"/>
        <end position="1108"/>
    </location>
</feature>
<feature type="binding site" evidence="11">
    <location>
        <position position="312"/>
    </location>
    <ligand>
        <name>IMP</name>
        <dbReference type="ChEBI" id="CHEBI:58053"/>
    </ligand>
</feature>
<evidence type="ECO:0000256" key="9">
    <source>
        <dbReference type="ARBA" id="ARBA00023134"/>
    </source>
</evidence>
<dbReference type="InterPro" id="IPR042109">
    <property type="entry name" value="Adenylosuccinate_synth_dom1"/>
</dbReference>
<feature type="binding site" evidence="11">
    <location>
        <position position="408"/>
    </location>
    <ligand>
        <name>IMP</name>
        <dbReference type="ChEBI" id="CHEBI:58053"/>
    </ligand>
</feature>
<keyword evidence="5 11" id="KW-0479">Metal-binding</keyword>
<feature type="binding site" evidence="11">
    <location>
        <begin position="99"/>
        <end position="102"/>
    </location>
    <ligand>
        <name>IMP</name>
        <dbReference type="ChEBI" id="CHEBI:58053"/>
    </ligand>
</feature>
<dbReference type="GO" id="GO:0005737">
    <property type="term" value="C:cytoplasm"/>
    <property type="evidence" value="ECO:0007669"/>
    <property type="project" value="UniProtKB-SubCell"/>
</dbReference>
<feature type="domain" description="DFDF" evidence="17">
    <location>
        <begin position="1149"/>
        <end position="1185"/>
    </location>
</feature>
<dbReference type="OrthoDB" id="10265645at2759"/>
<name>A0A1J8QFE5_9AGAM</name>
<evidence type="ECO:0000259" key="17">
    <source>
        <dbReference type="PROSITE" id="PS51512"/>
    </source>
</evidence>
<dbReference type="PROSITE" id="PS51512">
    <property type="entry name" value="DFDF"/>
    <property type="match status" value="1"/>
</dbReference>
<dbReference type="GO" id="GO:0046040">
    <property type="term" value="P:IMP metabolic process"/>
    <property type="evidence" value="ECO:0007669"/>
    <property type="project" value="TreeGrafter"/>
</dbReference>
<dbReference type="GO" id="GO:0044208">
    <property type="term" value="P:'de novo' AMP biosynthetic process"/>
    <property type="evidence" value="ECO:0007669"/>
    <property type="project" value="UniProtKB-UniRule"/>
</dbReference>
<dbReference type="SUPFAM" id="SSF52540">
    <property type="entry name" value="P-loop containing nucleoside triphosphate hydrolases"/>
    <property type="match status" value="1"/>
</dbReference>
<reference evidence="21 22" key="1">
    <citation type="submission" date="2016-03" db="EMBL/GenBank/DDBJ databases">
        <title>Comparative genomics of the ectomycorrhizal sister species Rhizopogon vinicolor and Rhizopogon vesiculosus (Basidiomycota: Boletales) reveals a divergence of the mating type B locus.</title>
        <authorList>
            <person name="Mujic A.B."/>
            <person name="Kuo A."/>
            <person name="Tritt A."/>
            <person name="Lipzen A."/>
            <person name="Chen C."/>
            <person name="Johnson J."/>
            <person name="Sharma A."/>
            <person name="Barry K."/>
            <person name="Grigoriev I.V."/>
            <person name="Spatafora J.W."/>
        </authorList>
    </citation>
    <scope>NUCLEOTIDE SEQUENCE [LARGE SCALE GENOMIC DNA]</scope>
    <source>
        <strain evidence="21 22">AM-OR11-056</strain>
    </source>
</reference>
<feature type="compositionally biased region" description="Pro residues" evidence="16">
    <location>
        <begin position="1059"/>
        <end position="1077"/>
    </location>
</feature>
<feature type="domain" description="TFG box profile" evidence="19">
    <location>
        <begin position="1237"/>
        <end position="1257"/>
    </location>
</feature>
<feature type="binding site" evidence="11">
    <location>
        <begin position="436"/>
        <end position="438"/>
    </location>
    <ligand>
        <name>GTP</name>
        <dbReference type="ChEBI" id="CHEBI:37565"/>
    </ligand>
</feature>
<feature type="binding site" evidence="11">
    <location>
        <begin position="124"/>
        <end position="127"/>
    </location>
    <ligand>
        <name>IMP</name>
        <dbReference type="ChEBI" id="CHEBI:58053"/>
    </ligand>
</feature>
<evidence type="ECO:0000256" key="13">
    <source>
        <dbReference type="PROSITE-ProRule" id="PRU00869"/>
    </source>
</evidence>
<feature type="binding site" evidence="11">
    <location>
        <position position="99"/>
    </location>
    <ligand>
        <name>Mg(2+)</name>
        <dbReference type="ChEBI" id="CHEBI:18420"/>
    </ligand>
</feature>
<dbReference type="Gene3D" id="1.10.300.10">
    <property type="entry name" value="Adenylosuccinate Synthetase, subunit A, domain 2"/>
    <property type="match status" value="1"/>
</dbReference>
<dbReference type="UniPathway" id="UPA00075">
    <property type="reaction ID" value="UER00335"/>
</dbReference>
<dbReference type="NCBIfam" id="NF002223">
    <property type="entry name" value="PRK01117.1"/>
    <property type="match status" value="1"/>
</dbReference>
<keyword evidence="9 11" id="KW-0342">GTP-binding</keyword>
<dbReference type="InterPro" id="IPR001114">
    <property type="entry name" value="Adenylosuccinate_synthetase"/>
</dbReference>
<dbReference type="NCBIfam" id="TIGR00184">
    <property type="entry name" value="purA"/>
    <property type="match status" value="1"/>
</dbReference>
<dbReference type="InterPro" id="IPR018220">
    <property type="entry name" value="Adenylosuccin_syn_GTP-bd"/>
</dbReference>
<dbReference type="PANTHER" id="PTHR11846:SF0">
    <property type="entry name" value="ADENYLOSUCCINATE SYNTHETASE"/>
    <property type="match status" value="1"/>
</dbReference>
<dbReference type="Pfam" id="PF12701">
    <property type="entry name" value="LSM14"/>
    <property type="match status" value="1"/>
</dbReference>
<keyword evidence="7 11" id="KW-0658">Purine biosynthesis</keyword>
<evidence type="ECO:0000259" key="18">
    <source>
        <dbReference type="PROSITE" id="PS51513"/>
    </source>
</evidence>
<keyword evidence="6 11" id="KW-0547">Nucleotide-binding</keyword>
<organism evidence="21 22">
    <name type="scientific">Rhizopogon vesiculosus</name>
    <dbReference type="NCBI Taxonomy" id="180088"/>
    <lineage>
        <taxon>Eukaryota</taxon>
        <taxon>Fungi</taxon>
        <taxon>Dikarya</taxon>
        <taxon>Basidiomycota</taxon>
        <taxon>Agaricomycotina</taxon>
        <taxon>Agaricomycetes</taxon>
        <taxon>Agaricomycetidae</taxon>
        <taxon>Boletales</taxon>
        <taxon>Suillineae</taxon>
        <taxon>Rhizopogonaceae</taxon>
        <taxon>Rhizopogon</taxon>
    </lineage>
</organism>
<feature type="region of interest" description="Disordered" evidence="16">
    <location>
        <begin position="1124"/>
        <end position="1291"/>
    </location>
</feature>
<dbReference type="Proteomes" id="UP000183567">
    <property type="component" value="Unassembled WGS sequence"/>
</dbReference>
<keyword evidence="22" id="KW-1185">Reference proteome</keyword>
<dbReference type="InterPro" id="IPR025609">
    <property type="entry name" value="Lsm14-like_N"/>
</dbReference>
<evidence type="ECO:0000256" key="8">
    <source>
        <dbReference type="ARBA" id="ARBA00022842"/>
    </source>
</evidence>
<comment type="function">
    <text evidence="15">Plays an important role in the de novo pathway of purine nucleotide biosynthesis.</text>
</comment>
<feature type="active site" evidence="14">
    <location>
        <position position="232"/>
    </location>
</feature>
<feature type="region of interest" description="Disordered" evidence="16">
    <location>
        <begin position="761"/>
        <end position="851"/>
    </location>
</feature>
<dbReference type="SMART" id="SM00788">
    <property type="entry name" value="Adenylsucc_synt"/>
    <property type="match status" value="1"/>
</dbReference>
<feature type="compositionally biased region" description="Low complexity" evidence="16">
    <location>
        <begin position="825"/>
        <end position="847"/>
    </location>
</feature>
<evidence type="ECO:0000256" key="3">
    <source>
        <dbReference type="ARBA" id="ARBA00022490"/>
    </source>
</evidence>
<dbReference type="Pfam" id="PF00709">
    <property type="entry name" value="Adenylsucc_synt"/>
    <property type="match status" value="1"/>
</dbReference>
<evidence type="ECO:0000256" key="1">
    <source>
        <dbReference type="ARBA" id="ARBA00003779"/>
    </source>
</evidence>
<feature type="compositionally biased region" description="Polar residues" evidence="16">
    <location>
        <begin position="537"/>
        <end position="546"/>
    </location>
</feature>
<feature type="binding site" evidence="11">
    <location>
        <position position="235"/>
    </location>
    <ligand>
        <name>IMP</name>
        <dbReference type="ChEBI" id="CHEBI:58053"/>
        <note>ligand shared between dimeric partners</note>
    </ligand>
</feature>
<dbReference type="Pfam" id="PF09532">
    <property type="entry name" value="FDF"/>
    <property type="match status" value="1"/>
</dbReference>
<dbReference type="PROSITE" id="PS52002">
    <property type="entry name" value="SM"/>
    <property type="match status" value="1"/>
</dbReference>
<dbReference type="SUPFAM" id="SSF50182">
    <property type="entry name" value="Sm-like ribonucleoproteins"/>
    <property type="match status" value="1"/>
</dbReference>
<dbReference type="GO" id="GO:0005525">
    <property type="term" value="F:GTP binding"/>
    <property type="evidence" value="ECO:0007669"/>
    <property type="project" value="UniProtKB-UniRule"/>
</dbReference>
<dbReference type="InterPro" id="IPR019050">
    <property type="entry name" value="FDF_dom"/>
</dbReference>
<evidence type="ECO:0000256" key="2">
    <source>
        <dbReference type="ARBA" id="ARBA00011738"/>
    </source>
</evidence>
<feature type="binding site" evidence="11">
    <location>
        <position position="410"/>
    </location>
    <ligand>
        <name>GTP</name>
        <dbReference type="ChEBI" id="CHEBI:37565"/>
    </ligand>
</feature>
<evidence type="ECO:0000256" key="6">
    <source>
        <dbReference type="ARBA" id="ARBA00022741"/>
    </source>
</evidence>
<dbReference type="PROSITE" id="PS00513">
    <property type="entry name" value="ADENYLOSUCCIN_SYN_2"/>
    <property type="match status" value="1"/>
</dbReference>
<evidence type="ECO:0000256" key="11">
    <source>
        <dbReference type="HAMAP-Rule" id="MF_03125"/>
    </source>
</evidence>
<evidence type="ECO:0000256" key="15">
    <source>
        <dbReference type="RuleBase" id="RU000520"/>
    </source>
</evidence>
<feature type="short sequence motif" description="FFD box" evidence="12">
    <location>
        <begin position="1204"/>
        <end position="1220"/>
    </location>
</feature>
<evidence type="ECO:0000256" key="5">
    <source>
        <dbReference type="ARBA" id="ARBA00022723"/>
    </source>
</evidence>
<evidence type="ECO:0000313" key="22">
    <source>
        <dbReference type="Proteomes" id="UP000183567"/>
    </source>
</evidence>
<keyword evidence="8 11" id="KW-0460">Magnesium</keyword>
<dbReference type="InterPro" id="IPR027417">
    <property type="entry name" value="P-loop_NTPase"/>
</dbReference>
<evidence type="ECO:0000256" key="16">
    <source>
        <dbReference type="SAM" id="MobiDB-lite"/>
    </source>
</evidence>
<dbReference type="EMBL" id="LVVM01005466">
    <property type="protein sequence ID" value="OJA10468.1"/>
    <property type="molecule type" value="Genomic_DNA"/>
</dbReference>
<gene>
    <name evidence="21" type="ORF">AZE42_05716</name>
</gene>
<dbReference type="GO" id="GO:0003723">
    <property type="term" value="F:RNA binding"/>
    <property type="evidence" value="ECO:0007669"/>
    <property type="project" value="InterPro"/>
</dbReference>
<comment type="function">
    <text evidence="1">Plays an important role in the de novo pathway and in the salvage pathway of purine nucleotide biosynthesis. Catalyzes the first committed step in the biosynthesis of AMP from IMP.</text>
</comment>
<dbReference type="HAMAP" id="MF_00011">
    <property type="entry name" value="Adenylosucc_synth"/>
    <property type="match status" value="1"/>
</dbReference>
<feature type="domain" description="Sm" evidence="20">
    <location>
        <begin position="941"/>
        <end position="1024"/>
    </location>
</feature>
<protein>
    <recommendedName>
        <fullName evidence="11 15">Adenylosuccinate synthetase</fullName>
        <shortName evidence="11">AMPSase</shortName>
        <shortName evidence="11">AdSS</shortName>
        <ecNumber evidence="11 15">6.3.4.4</ecNumber>
    </recommendedName>
    <alternativeName>
        <fullName evidence="11">IMP--aspartate ligase</fullName>
    </alternativeName>
</protein>
<feature type="compositionally biased region" description="Basic and acidic residues" evidence="16">
    <location>
        <begin position="1240"/>
        <end position="1249"/>
    </location>
</feature>
<evidence type="ECO:0000256" key="4">
    <source>
        <dbReference type="ARBA" id="ARBA00022598"/>
    </source>
</evidence>
<evidence type="ECO:0000259" key="20">
    <source>
        <dbReference type="PROSITE" id="PS52002"/>
    </source>
</evidence>
<dbReference type="InterPro" id="IPR033128">
    <property type="entry name" value="Adenylosuccin_syn_Lys_AS"/>
</dbReference>
<dbReference type="Gene3D" id="2.30.30.100">
    <property type="match status" value="1"/>
</dbReference>
<dbReference type="PROSITE" id="PS51513">
    <property type="entry name" value="FFD"/>
    <property type="match status" value="1"/>
</dbReference>
<feature type="region of interest" description="Disordered" evidence="16">
    <location>
        <begin position="527"/>
        <end position="583"/>
    </location>
</feature>
<dbReference type="CDD" id="cd03108">
    <property type="entry name" value="AdSS"/>
    <property type="match status" value="1"/>
</dbReference>
<keyword evidence="4 11" id="KW-0436">Ligase</keyword>
<dbReference type="FunFam" id="1.10.300.10:FF:000002">
    <property type="entry name" value="Adenylosuccinate synthetase, chloroplastic"/>
    <property type="match status" value="1"/>
</dbReference>
<dbReference type="CDD" id="cd01736">
    <property type="entry name" value="LSm14_N"/>
    <property type="match status" value="1"/>
</dbReference>
<dbReference type="PROSITE" id="PS51536">
    <property type="entry name" value="TFG"/>
    <property type="match status" value="1"/>
</dbReference>
<dbReference type="InterPro" id="IPR047575">
    <property type="entry name" value="Sm"/>
</dbReference>
<dbReference type="PROSITE" id="PS01266">
    <property type="entry name" value="ADENYLOSUCCIN_SYN_1"/>
    <property type="match status" value="1"/>
</dbReference>
<comment type="subunit">
    <text evidence="2 11">Homodimer.</text>
</comment>
<feature type="short sequence motif" description="TFG box" evidence="13">
    <location>
        <begin position="1237"/>
        <end position="1257"/>
    </location>
</feature>
<feature type="compositionally biased region" description="Polar residues" evidence="16">
    <location>
        <begin position="1206"/>
        <end position="1224"/>
    </location>
</feature>
<comment type="catalytic activity">
    <reaction evidence="10 11 15">
        <text>IMP + L-aspartate + GTP = N(6)-(1,2-dicarboxyethyl)-AMP + GDP + phosphate + 2 H(+)</text>
        <dbReference type="Rhea" id="RHEA:15753"/>
        <dbReference type="ChEBI" id="CHEBI:15378"/>
        <dbReference type="ChEBI" id="CHEBI:29991"/>
        <dbReference type="ChEBI" id="CHEBI:37565"/>
        <dbReference type="ChEBI" id="CHEBI:43474"/>
        <dbReference type="ChEBI" id="CHEBI:57567"/>
        <dbReference type="ChEBI" id="CHEBI:58053"/>
        <dbReference type="ChEBI" id="CHEBI:58189"/>
        <dbReference type="EC" id="6.3.4.4"/>
    </reaction>
</comment>
<dbReference type="GO" id="GO:0004019">
    <property type="term" value="F:adenylosuccinate synthase activity"/>
    <property type="evidence" value="ECO:0007669"/>
    <property type="project" value="UniProtKB-UniRule"/>
</dbReference>
<dbReference type="InterPro" id="IPR025761">
    <property type="entry name" value="FFD_box"/>
</dbReference>
<feature type="active site" description="Proton acceptor" evidence="11">
    <location>
        <position position="99"/>
    </location>
</feature>
<dbReference type="GO" id="GO:0000287">
    <property type="term" value="F:magnesium ion binding"/>
    <property type="evidence" value="ECO:0007669"/>
    <property type="project" value="UniProtKB-UniRule"/>
</dbReference>
<dbReference type="SMART" id="SM01199">
    <property type="entry name" value="FDF"/>
    <property type="match status" value="1"/>
</dbReference>
<dbReference type="FunFam" id="3.90.170.10:FF:000001">
    <property type="entry name" value="Adenylosuccinate synthetase"/>
    <property type="match status" value="1"/>
</dbReference>
<comment type="cofactor">
    <cofactor evidence="11">
        <name>Mg(2+)</name>
        <dbReference type="ChEBI" id="CHEBI:18420"/>
    </cofactor>
    <text evidence="11">Binds 1 Mg(2+) ion per subunit.</text>
</comment>
<feature type="compositionally biased region" description="Gly residues" evidence="16">
    <location>
        <begin position="1255"/>
        <end position="1276"/>
    </location>
</feature>
<dbReference type="InterPro" id="IPR042111">
    <property type="entry name" value="Adenylosuccinate_synth_dom3"/>
</dbReference>
<evidence type="ECO:0000259" key="19">
    <source>
        <dbReference type="PROSITE" id="PS51536"/>
    </source>
</evidence>